<gene>
    <name evidence="3" type="ORF">B0H66DRAFT_563678</name>
</gene>
<feature type="compositionally biased region" description="Basic and acidic residues" evidence="1">
    <location>
        <begin position="349"/>
        <end position="365"/>
    </location>
</feature>
<comment type="caution">
    <text evidence="3">The sequence shown here is derived from an EMBL/GenBank/DDBJ whole genome shotgun (WGS) entry which is preliminary data.</text>
</comment>
<feature type="region of interest" description="Disordered" evidence="1">
    <location>
        <begin position="1156"/>
        <end position="1325"/>
    </location>
</feature>
<dbReference type="EMBL" id="JAUEDM010000006">
    <property type="protein sequence ID" value="KAK3314800.1"/>
    <property type="molecule type" value="Genomic_DNA"/>
</dbReference>
<feature type="compositionally biased region" description="Basic residues" evidence="1">
    <location>
        <begin position="196"/>
        <end position="212"/>
    </location>
</feature>
<feature type="region of interest" description="Disordered" evidence="1">
    <location>
        <begin position="293"/>
        <end position="425"/>
    </location>
</feature>
<feature type="compositionally biased region" description="Polar residues" evidence="1">
    <location>
        <begin position="1265"/>
        <end position="1280"/>
    </location>
</feature>
<feature type="compositionally biased region" description="Acidic residues" evidence="1">
    <location>
        <begin position="1223"/>
        <end position="1235"/>
    </location>
</feature>
<feature type="region of interest" description="Disordered" evidence="1">
    <location>
        <begin position="172"/>
        <end position="250"/>
    </location>
</feature>
<protein>
    <submittedName>
        <fullName evidence="3">Sfi1 spindle body protein-domain-containing protein</fullName>
    </submittedName>
</protein>
<name>A0AAE0HXR3_9PEZI</name>
<sequence length="1339" mass="152085">MPPHSSLPLRADGRAVVGQQLPTTTTDTTTSFSPPVVANTSQQQQHNEPFYSDEDVRLLYDIVELAESIYPDLPERDRLPTNALFQAAEQVLPDHGYDPDHAPSHISRLIFKIGGQRSGETLGDKFRSVLGGMGITIDCYPSSPPQQVSSYEQSPAQRSVSVRSVGIGAAAGAGTFSRGEDDDDQTTSSLEDFGGRRRVAPSHGRRQRRHSSVSRPLARRLFSPLATGATGEQYDLPIRPAPPTTARARSASFTDYDIDAQQHNNHLQEGENSSGDVGGGGLQALRKEYNDRRRLHKHDERPTNPVLRAAHALSRVTSGDYHPDEEEDDEPEDTTQDLPVLPFQAHVPVMERARKVGRDDGRFEVPVEGEEEGDTDADVSEAEPEDRTDNKELDASTAGDTADLVHHSGSDVFRGASDTTPQTQDEPQLFIQSSREELPDAEWLEVQLDEFRMRDADKLIRFSIANWRFNAILTKRDNEQLQQRAVEFDDSDMAAEVLDIWNEEAIAAQQERAEAEVAAKHAAYIAKMERRAQRVYEIFTIRNMLTHWQESAQDEVDRTAVARRHLVRKRAFDSWRAQHIEDETKVRNFVLINAIQKWSQVALHHEVRHQVAIQRSEKNAAEHAIRTMWEEHKGRLADAFKQYRLAEECVWMWSARTRDLLDEKDVAGALDERVLLDEAISIWREESEELQYRAYEGAMQMLGRGCLRDLEYWREQARLKRLLKQYHTARVKSLENDVLETWWMVTADAKQSALVADSLLLEGPVEHWACETKLKLFLDHHEEETKNDVLEHWYYEERLAWYKRRLEHNIKRQTLNDFLSATRQSRSDRVRAEDDADYEYTYFTQVEVVETWLAEAEAMWKPRHNANLVLLYRTTKPCLDVWRESHHHAVVRASFKRKEADKNAKRFVLSNVLDIWPGVAERARRERMMNTLREFRRNYKLGLAEQCLDRWWGAARDSLGSRRDADGVLVEHKREDIDECLEYWRYTAHQAQDIQEVAALAELEVYWGKYQAVVDEALENRQDAVHFDAEKTTALCWAKWEFHGIQREGMHHTVAAVRDKNDKRFCGRILEEWQLKAVPAASPSDLRFSTTLSRRSLRQQQAAAAAARSLGPAGYNNNYNYNNAASSTFTTPAAVGGGTAGYYQQGKATTTAHRVYTSNNSNNDGRNNSSSGNNNYFETPQPAPFPPVSQLGRGGDGRNRPLHFGSSTQTTTPGVGPPLPMAEFDDPEEEEEEDSLLMSLNPDGEDVDDLGFMSTPSRRLGRGRASQQRPLGYRPTTTPSAILASPYERELRRAYSGATGQQTTPAPPQQRGDSQQPQAQGRTTRVVEFADIREESAEG</sequence>
<evidence type="ECO:0000313" key="4">
    <source>
        <dbReference type="Proteomes" id="UP001283341"/>
    </source>
</evidence>
<feature type="compositionally biased region" description="Acidic residues" evidence="1">
    <location>
        <begin position="367"/>
        <end position="384"/>
    </location>
</feature>
<feature type="domain" description="Sfi1 spindle body" evidence="2">
    <location>
        <begin position="514"/>
        <end position="1076"/>
    </location>
</feature>
<dbReference type="Pfam" id="PF08457">
    <property type="entry name" value="Sfi1"/>
    <property type="match status" value="1"/>
</dbReference>
<feature type="compositionally biased region" description="Basic and acidic residues" evidence="1">
    <location>
        <begin position="385"/>
        <end position="394"/>
    </location>
</feature>
<evidence type="ECO:0000259" key="2">
    <source>
        <dbReference type="Pfam" id="PF08457"/>
    </source>
</evidence>
<reference evidence="3" key="2">
    <citation type="submission" date="2023-06" db="EMBL/GenBank/DDBJ databases">
        <authorList>
            <consortium name="Lawrence Berkeley National Laboratory"/>
            <person name="Haridas S."/>
            <person name="Hensen N."/>
            <person name="Bonometti L."/>
            <person name="Westerberg I."/>
            <person name="Brannstrom I.O."/>
            <person name="Guillou S."/>
            <person name="Cros-Aarteil S."/>
            <person name="Calhoun S."/>
            <person name="Kuo A."/>
            <person name="Mondo S."/>
            <person name="Pangilinan J."/>
            <person name="Riley R."/>
            <person name="Labutti K."/>
            <person name="Andreopoulos B."/>
            <person name="Lipzen A."/>
            <person name="Chen C."/>
            <person name="Yanf M."/>
            <person name="Daum C."/>
            <person name="Ng V."/>
            <person name="Clum A."/>
            <person name="Steindorff A."/>
            <person name="Ohm R."/>
            <person name="Martin F."/>
            <person name="Silar P."/>
            <person name="Natvig D."/>
            <person name="Lalanne C."/>
            <person name="Gautier V."/>
            <person name="Ament-Velasquez S.L."/>
            <person name="Kruys A."/>
            <person name="Hutchinson M.I."/>
            <person name="Powell A.J."/>
            <person name="Barry K."/>
            <person name="Miller A.N."/>
            <person name="Grigoriev I.V."/>
            <person name="Debuchy R."/>
            <person name="Gladieux P."/>
            <person name="Thoren M.H."/>
            <person name="Johannesson H."/>
        </authorList>
    </citation>
    <scope>NUCLEOTIDE SEQUENCE</scope>
    <source>
        <strain evidence="3">CBS 118394</strain>
    </source>
</reference>
<evidence type="ECO:0000313" key="3">
    <source>
        <dbReference type="EMBL" id="KAK3314800.1"/>
    </source>
</evidence>
<proteinExistence type="predicted"/>
<organism evidence="3 4">
    <name type="scientific">Apodospora peruviana</name>
    <dbReference type="NCBI Taxonomy" id="516989"/>
    <lineage>
        <taxon>Eukaryota</taxon>
        <taxon>Fungi</taxon>
        <taxon>Dikarya</taxon>
        <taxon>Ascomycota</taxon>
        <taxon>Pezizomycotina</taxon>
        <taxon>Sordariomycetes</taxon>
        <taxon>Sordariomycetidae</taxon>
        <taxon>Sordariales</taxon>
        <taxon>Lasiosphaeriaceae</taxon>
        <taxon>Apodospora</taxon>
    </lineage>
</organism>
<feature type="compositionally biased region" description="Polar residues" evidence="1">
    <location>
        <begin position="1311"/>
        <end position="1323"/>
    </location>
</feature>
<feature type="compositionally biased region" description="Acidic residues" evidence="1">
    <location>
        <begin position="323"/>
        <end position="335"/>
    </location>
</feature>
<feature type="compositionally biased region" description="Polar residues" evidence="1">
    <location>
        <begin position="38"/>
        <end position="47"/>
    </location>
</feature>
<feature type="compositionally biased region" description="Low complexity" evidence="1">
    <location>
        <begin position="1158"/>
        <end position="1175"/>
    </location>
</feature>
<accession>A0AAE0HXR3</accession>
<feature type="region of interest" description="Disordered" evidence="1">
    <location>
        <begin position="24"/>
        <end position="47"/>
    </location>
</feature>
<evidence type="ECO:0000256" key="1">
    <source>
        <dbReference type="SAM" id="MobiDB-lite"/>
    </source>
</evidence>
<reference evidence="3" key="1">
    <citation type="journal article" date="2023" name="Mol. Phylogenet. Evol.">
        <title>Genome-scale phylogeny and comparative genomics of the fungal order Sordariales.</title>
        <authorList>
            <person name="Hensen N."/>
            <person name="Bonometti L."/>
            <person name="Westerberg I."/>
            <person name="Brannstrom I.O."/>
            <person name="Guillou S."/>
            <person name="Cros-Aarteil S."/>
            <person name="Calhoun S."/>
            <person name="Haridas S."/>
            <person name="Kuo A."/>
            <person name="Mondo S."/>
            <person name="Pangilinan J."/>
            <person name="Riley R."/>
            <person name="LaButti K."/>
            <person name="Andreopoulos B."/>
            <person name="Lipzen A."/>
            <person name="Chen C."/>
            <person name="Yan M."/>
            <person name="Daum C."/>
            <person name="Ng V."/>
            <person name="Clum A."/>
            <person name="Steindorff A."/>
            <person name="Ohm R.A."/>
            <person name="Martin F."/>
            <person name="Silar P."/>
            <person name="Natvig D.O."/>
            <person name="Lalanne C."/>
            <person name="Gautier V."/>
            <person name="Ament-Velasquez S.L."/>
            <person name="Kruys A."/>
            <person name="Hutchinson M.I."/>
            <person name="Powell A.J."/>
            <person name="Barry K."/>
            <person name="Miller A.N."/>
            <person name="Grigoriev I.V."/>
            <person name="Debuchy R."/>
            <person name="Gladieux P."/>
            <person name="Hiltunen Thoren M."/>
            <person name="Johannesson H."/>
        </authorList>
    </citation>
    <scope>NUCLEOTIDE SEQUENCE</scope>
    <source>
        <strain evidence="3">CBS 118394</strain>
    </source>
</reference>
<dbReference type="InterPro" id="IPR013665">
    <property type="entry name" value="Sfi1_dom"/>
</dbReference>
<keyword evidence="4" id="KW-1185">Reference proteome</keyword>
<dbReference type="Proteomes" id="UP001283341">
    <property type="component" value="Unassembled WGS sequence"/>
</dbReference>
<feature type="compositionally biased region" description="Basic and acidic residues" evidence="1">
    <location>
        <begin position="293"/>
        <end position="302"/>
    </location>
</feature>